<proteinExistence type="predicted"/>
<dbReference type="Gene3D" id="3.90.1200.10">
    <property type="match status" value="1"/>
</dbReference>
<gene>
    <name evidence="1" type="ORF">G4Z05_01085</name>
</gene>
<dbReference type="GO" id="GO:0004305">
    <property type="term" value="F:ethanolamine kinase activity"/>
    <property type="evidence" value="ECO:0007669"/>
    <property type="project" value="TreeGrafter"/>
</dbReference>
<dbReference type="Proteomes" id="UP000481621">
    <property type="component" value="Unassembled WGS sequence"/>
</dbReference>
<sequence length="306" mass="35535">MEPTFIQLLKDAETSEAALKIAYEAVRNTEPLGSMTNKNYPLVLNGKKYVIRIPGKGTSEMINRKEEKFNSLLASEYGFYADILFFDEETGIKIVEMIPGAVTLTEEMVQKPTFMKLTAEMLKRLHQSDMPMENCFDVFEKMEQYERLMYEANGQPFDGMDEVKAQVMALKEFYQKMDIPLVPCHIDPAPQNIVMSEGKLYLLDWEYSGLNDPAWDIASHILESSLSPEEEKIFLAHYFDGEPITDEMKQRLILNKIFQDYLWTMWTIYKEAKGDDFGTYGMERLNRARKNLTDPVINELLCEMKR</sequence>
<evidence type="ECO:0000313" key="2">
    <source>
        <dbReference type="Proteomes" id="UP000481621"/>
    </source>
</evidence>
<dbReference type="CDD" id="cd05151">
    <property type="entry name" value="ChoK-like"/>
    <property type="match status" value="1"/>
</dbReference>
<comment type="caution">
    <text evidence="1">The sequence shown here is derived from an EMBL/GenBank/DDBJ whole genome shotgun (WGS) entry which is preliminary data.</text>
</comment>
<dbReference type="PANTHER" id="PTHR22603:SF66">
    <property type="entry name" value="ETHANOLAMINE KINASE"/>
    <property type="match status" value="1"/>
</dbReference>
<dbReference type="Pfam" id="PF01633">
    <property type="entry name" value="Choline_kinase"/>
    <property type="match status" value="1"/>
</dbReference>
<organism evidence="1 2">
    <name type="scientific">Neobacillus thermocopriae</name>
    <dbReference type="NCBI Taxonomy" id="1215031"/>
    <lineage>
        <taxon>Bacteria</taxon>
        <taxon>Bacillati</taxon>
        <taxon>Bacillota</taxon>
        <taxon>Bacilli</taxon>
        <taxon>Bacillales</taxon>
        <taxon>Bacillaceae</taxon>
        <taxon>Neobacillus</taxon>
    </lineage>
</organism>
<dbReference type="GO" id="GO:0005737">
    <property type="term" value="C:cytoplasm"/>
    <property type="evidence" value="ECO:0007669"/>
    <property type="project" value="TreeGrafter"/>
</dbReference>
<dbReference type="EMBL" id="JAAIUV010000001">
    <property type="protein sequence ID" value="NEX77494.1"/>
    <property type="molecule type" value="Genomic_DNA"/>
</dbReference>
<dbReference type="PANTHER" id="PTHR22603">
    <property type="entry name" value="CHOLINE/ETHANOALAMINE KINASE"/>
    <property type="match status" value="1"/>
</dbReference>
<protein>
    <submittedName>
        <fullName evidence="1">Phosphotransferase</fullName>
    </submittedName>
</protein>
<dbReference type="GO" id="GO:0006646">
    <property type="term" value="P:phosphatidylethanolamine biosynthetic process"/>
    <property type="evidence" value="ECO:0007669"/>
    <property type="project" value="TreeGrafter"/>
</dbReference>
<evidence type="ECO:0000313" key="1">
    <source>
        <dbReference type="EMBL" id="NEX77494.1"/>
    </source>
</evidence>
<keyword evidence="1" id="KW-0808">Transferase</keyword>
<dbReference type="AlphaFoldDB" id="A0A6B3TKN8"/>
<name>A0A6B3TKN8_9BACI</name>
<dbReference type="RefSeq" id="WP_163250079.1">
    <property type="nucleotide sequence ID" value="NZ_JAAIUV010000001.1"/>
</dbReference>
<dbReference type="SUPFAM" id="SSF56112">
    <property type="entry name" value="Protein kinase-like (PK-like)"/>
    <property type="match status" value="1"/>
</dbReference>
<reference evidence="1" key="1">
    <citation type="submission" date="2020-02" db="EMBL/GenBank/DDBJ databases">
        <title>Bacillus sedimentmangrovi sp. nov., isolated from sediment of the mangrove ecosystem.</title>
        <authorList>
            <person name="Liu G."/>
        </authorList>
    </citation>
    <scope>NUCLEOTIDE SEQUENCE [LARGE SCALE GENOMIC DNA]</scope>
    <source>
        <strain evidence="1">SgZ-7</strain>
    </source>
</reference>
<dbReference type="InterPro" id="IPR011009">
    <property type="entry name" value="Kinase-like_dom_sf"/>
</dbReference>
<keyword evidence="2" id="KW-1185">Reference proteome</keyword>
<dbReference type="Gene3D" id="3.30.200.20">
    <property type="entry name" value="Phosphorylase Kinase, domain 1"/>
    <property type="match status" value="1"/>
</dbReference>
<accession>A0A6B3TKN8</accession>